<feature type="domain" description="Metallo-beta-lactamase" evidence="10">
    <location>
        <begin position="13"/>
        <end position="222"/>
    </location>
</feature>
<evidence type="ECO:0000256" key="8">
    <source>
        <dbReference type="ARBA" id="ARBA00022833"/>
    </source>
</evidence>
<dbReference type="VEuPathDB" id="MicrosporidiaDB:A0H76_2201"/>
<gene>
    <name evidence="12" type="primary">INT11</name>
    <name evidence="12" type="ORF">HERIO_1255</name>
</gene>
<keyword evidence="5" id="KW-0963">Cytoplasm</keyword>
<evidence type="ECO:0000256" key="1">
    <source>
        <dbReference type="ARBA" id="ARBA00001947"/>
    </source>
</evidence>
<protein>
    <submittedName>
        <fullName evidence="12">INT11</fullName>
    </submittedName>
</protein>
<dbReference type="InterPro" id="IPR011108">
    <property type="entry name" value="RMMBL"/>
</dbReference>
<dbReference type="OrthoDB" id="10249535at2759"/>
<dbReference type="GO" id="GO:0016787">
    <property type="term" value="F:hydrolase activity"/>
    <property type="evidence" value="ECO:0007669"/>
    <property type="project" value="UniProtKB-KW"/>
</dbReference>
<dbReference type="GO" id="GO:0005634">
    <property type="term" value="C:nucleus"/>
    <property type="evidence" value="ECO:0007669"/>
    <property type="project" value="UniProtKB-SubCell"/>
</dbReference>
<evidence type="ECO:0000256" key="4">
    <source>
        <dbReference type="ARBA" id="ARBA00007093"/>
    </source>
</evidence>
<dbReference type="Proteomes" id="UP000192356">
    <property type="component" value="Unassembled WGS sequence"/>
</dbReference>
<proteinExistence type="inferred from homology"/>
<dbReference type="CDD" id="cd16291">
    <property type="entry name" value="INTS11-like_MBL-fold"/>
    <property type="match status" value="1"/>
</dbReference>
<dbReference type="SMART" id="SM01027">
    <property type="entry name" value="Beta-Casp"/>
    <property type="match status" value="1"/>
</dbReference>
<accession>A0A1X0QAW5</accession>
<dbReference type="InterPro" id="IPR036866">
    <property type="entry name" value="RibonucZ/Hydroxyglut_hydro"/>
</dbReference>
<dbReference type="Gene3D" id="3.40.50.10890">
    <property type="match status" value="1"/>
</dbReference>
<comment type="caution">
    <text evidence="12">The sequence shown here is derived from an EMBL/GenBank/DDBJ whole genome shotgun (WGS) entry which is preliminary data.</text>
</comment>
<comment type="similarity">
    <text evidence="4">Belongs to the metallo-beta-lactamase superfamily. RNA-metabolizing metallo-beta-lactamase-like family. INTS11 subfamily.</text>
</comment>
<dbReference type="SMART" id="SM00849">
    <property type="entry name" value="Lactamase_B"/>
    <property type="match status" value="1"/>
</dbReference>
<evidence type="ECO:0000313" key="12">
    <source>
        <dbReference type="EMBL" id="ORD96834.1"/>
    </source>
</evidence>
<evidence type="ECO:0000256" key="2">
    <source>
        <dbReference type="ARBA" id="ARBA00004123"/>
    </source>
</evidence>
<keyword evidence="9" id="KW-0539">Nucleus</keyword>
<name>A0A1X0QAW5_9MICR</name>
<organism evidence="12 13">
    <name type="scientific">Hepatospora eriocheir</name>
    <dbReference type="NCBI Taxonomy" id="1081669"/>
    <lineage>
        <taxon>Eukaryota</taxon>
        <taxon>Fungi</taxon>
        <taxon>Fungi incertae sedis</taxon>
        <taxon>Microsporidia</taxon>
        <taxon>Hepatosporidae</taxon>
        <taxon>Hepatospora</taxon>
    </lineage>
</organism>
<dbReference type="VEuPathDB" id="MicrosporidiaDB:HERIO_1255"/>
<dbReference type="InterPro" id="IPR022712">
    <property type="entry name" value="Beta_Casp"/>
</dbReference>
<dbReference type="PANTHER" id="PTHR11203">
    <property type="entry name" value="CLEAVAGE AND POLYADENYLATION SPECIFICITY FACTOR FAMILY MEMBER"/>
    <property type="match status" value="1"/>
</dbReference>
<evidence type="ECO:0000256" key="3">
    <source>
        <dbReference type="ARBA" id="ARBA00004496"/>
    </source>
</evidence>
<keyword evidence="7" id="KW-0378">Hydrolase</keyword>
<comment type="cofactor">
    <cofactor evidence="1">
        <name>Zn(2+)</name>
        <dbReference type="ChEBI" id="CHEBI:29105"/>
    </cofactor>
</comment>
<dbReference type="FunFam" id="3.60.15.10:FF:000028">
    <property type="entry name" value="Integrator complex subunit 11 isoform X3"/>
    <property type="match status" value="1"/>
</dbReference>
<dbReference type="Pfam" id="PF10996">
    <property type="entry name" value="Beta-Casp"/>
    <property type="match status" value="1"/>
</dbReference>
<dbReference type="Pfam" id="PF00753">
    <property type="entry name" value="Lactamase_B"/>
    <property type="match status" value="1"/>
</dbReference>
<dbReference type="GO" id="GO:0046872">
    <property type="term" value="F:metal ion binding"/>
    <property type="evidence" value="ECO:0007669"/>
    <property type="project" value="UniProtKB-KW"/>
</dbReference>
<dbReference type="InterPro" id="IPR050698">
    <property type="entry name" value="MBL"/>
</dbReference>
<evidence type="ECO:0000256" key="9">
    <source>
        <dbReference type="ARBA" id="ARBA00023242"/>
    </source>
</evidence>
<dbReference type="GO" id="GO:0004521">
    <property type="term" value="F:RNA endonuclease activity"/>
    <property type="evidence" value="ECO:0007669"/>
    <property type="project" value="TreeGrafter"/>
</dbReference>
<dbReference type="GO" id="GO:0005737">
    <property type="term" value="C:cytoplasm"/>
    <property type="evidence" value="ECO:0007669"/>
    <property type="project" value="UniProtKB-SubCell"/>
</dbReference>
<keyword evidence="8" id="KW-0862">Zinc</keyword>
<dbReference type="Gene3D" id="3.60.15.10">
    <property type="entry name" value="Ribonuclease Z/Hydroxyacylglutathione hydrolase-like"/>
    <property type="match status" value="1"/>
</dbReference>
<keyword evidence="13" id="KW-1185">Reference proteome</keyword>
<reference evidence="12 13" key="1">
    <citation type="journal article" date="2017" name="Environ. Microbiol.">
        <title>Decay of the glycolytic pathway and adaptation to intranuclear parasitism within Enterocytozoonidae microsporidia.</title>
        <authorList>
            <person name="Wiredu Boakye D."/>
            <person name="Jaroenlak P."/>
            <person name="Prachumwat A."/>
            <person name="Williams T.A."/>
            <person name="Bateman K.S."/>
            <person name="Itsathitphaisarn O."/>
            <person name="Sritunyalucksana K."/>
            <person name="Paszkiewicz K.H."/>
            <person name="Moore K.A."/>
            <person name="Stentiford G.D."/>
            <person name="Williams B.A."/>
        </authorList>
    </citation>
    <scope>NUCLEOTIDE SEQUENCE [LARGE SCALE GENOMIC DNA]</scope>
    <source>
        <strain evidence="12 13">GB1</strain>
    </source>
</reference>
<feature type="domain" description="Beta-Casp" evidence="11">
    <location>
        <begin position="242"/>
        <end position="360"/>
    </location>
</feature>
<evidence type="ECO:0000256" key="5">
    <source>
        <dbReference type="ARBA" id="ARBA00022490"/>
    </source>
</evidence>
<dbReference type="FunFam" id="3.40.50.10890:FF:000002">
    <property type="entry name" value="Integrator complex subunit 11"/>
    <property type="match status" value="1"/>
</dbReference>
<evidence type="ECO:0000256" key="7">
    <source>
        <dbReference type="ARBA" id="ARBA00022801"/>
    </source>
</evidence>
<dbReference type="SUPFAM" id="SSF56281">
    <property type="entry name" value="Metallo-hydrolase/oxidoreductase"/>
    <property type="match status" value="1"/>
</dbReference>
<evidence type="ECO:0000259" key="10">
    <source>
        <dbReference type="SMART" id="SM00849"/>
    </source>
</evidence>
<dbReference type="InterPro" id="IPR001279">
    <property type="entry name" value="Metallo-B-lactamas"/>
</dbReference>
<sequence>MKVLTLGAEQDVGKSCVVITIGDKNIMFDCGMHIGYADERRFPDFTLLSKTLNLNEVLDCIIISHFHLDHCGALPYFTEVLGFDGPIYMTYLTQAVIPILLEDYKKILELKYKEKEIFNMSHITGCLNKIIPINMEETLKRDDGIEITPYYAGHVIGAAMFYVKYNDESVVYTGDYSTTADKHLGPAKIDTLRPNLLITESTYGSVIRDCRKIKEREFLQVIQKTIDRGGKVLIPIFALGRAQEICLLLENYWERMRLKTPIYFSGGLAERATEIYKKFISYTNQAVKDKINIRNVFEFKEIQPYNNHALSNTESSIIFASPAMLHSGNSLRIFKELCSDSKNSVILPGYCARGTVGDKILNGEKKLSILNEVVDIKIDVYKIAFSAHTDSFGTLKMIDQCKPENVMLVHGDKKRMIILKDLIEKTFKLKVFYPVNGTLLTVPCDKKIPIKISENLLKSHVNLTKEINDVSICLKLKKDDGKFVVKDIQSFDAEK</sequence>
<dbReference type="InterPro" id="IPR041897">
    <property type="entry name" value="INTS11-like_MBL-fold"/>
</dbReference>
<dbReference type="Pfam" id="PF07521">
    <property type="entry name" value="RMMBL"/>
    <property type="match status" value="1"/>
</dbReference>
<keyword evidence="6" id="KW-0479">Metal-binding</keyword>
<dbReference type="GO" id="GO:0016180">
    <property type="term" value="P:snRNA processing"/>
    <property type="evidence" value="ECO:0007669"/>
    <property type="project" value="TreeGrafter"/>
</dbReference>
<evidence type="ECO:0000313" key="13">
    <source>
        <dbReference type="Proteomes" id="UP000192356"/>
    </source>
</evidence>
<comment type="subcellular location">
    <subcellularLocation>
        <location evidence="3">Cytoplasm</location>
    </subcellularLocation>
    <subcellularLocation>
        <location evidence="2">Nucleus</location>
    </subcellularLocation>
</comment>
<evidence type="ECO:0000256" key="6">
    <source>
        <dbReference type="ARBA" id="ARBA00022723"/>
    </source>
</evidence>
<dbReference type="EMBL" id="LVKB01000059">
    <property type="protein sequence ID" value="ORD96834.1"/>
    <property type="molecule type" value="Genomic_DNA"/>
</dbReference>
<dbReference type="PANTHER" id="PTHR11203:SF37">
    <property type="entry name" value="INTEGRATOR COMPLEX SUBUNIT 11"/>
    <property type="match status" value="1"/>
</dbReference>
<evidence type="ECO:0000259" key="11">
    <source>
        <dbReference type="SMART" id="SM01027"/>
    </source>
</evidence>
<dbReference type="AlphaFoldDB" id="A0A1X0QAW5"/>